<dbReference type="OrthoDB" id="5920214at2759"/>
<feature type="region of interest" description="Disordered" evidence="1">
    <location>
        <begin position="2795"/>
        <end position="2858"/>
    </location>
</feature>
<dbReference type="GO" id="GO:0015074">
    <property type="term" value="P:DNA integration"/>
    <property type="evidence" value="ECO:0007669"/>
    <property type="project" value="InterPro"/>
</dbReference>
<feature type="compositionally biased region" description="Basic and acidic residues" evidence="1">
    <location>
        <begin position="791"/>
        <end position="803"/>
    </location>
</feature>
<feature type="region of interest" description="Disordered" evidence="1">
    <location>
        <begin position="1018"/>
        <end position="1072"/>
    </location>
</feature>
<evidence type="ECO:0000259" key="3">
    <source>
        <dbReference type="PROSITE" id="PS50878"/>
    </source>
</evidence>
<dbReference type="InterPro" id="IPR043128">
    <property type="entry name" value="Rev_trsase/Diguanyl_cyclase"/>
</dbReference>
<feature type="compositionally biased region" description="Acidic residues" evidence="1">
    <location>
        <begin position="770"/>
        <end position="781"/>
    </location>
</feature>
<feature type="region of interest" description="Disordered" evidence="1">
    <location>
        <begin position="1119"/>
        <end position="1168"/>
    </location>
</feature>
<dbReference type="Gene3D" id="3.30.420.10">
    <property type="entry name" value="Ribonuclease H-like superfamily/Ribonuclease H"/>
    <property type="match status" value="1"/>
</dbReference>
<organism evidence="5 6">
    <name type="scientific">Caenorhabditis nigoni</name>
    <dbReference type="NCBI Taxonomy" id="1611254"/>
    <lineage>
        <taxon>Eukaryota</taxon>
        <taxon>Metazoa</taxon>
        <taxon>Ecdysozoa</taxon>
        <taxon>Nematoda</taxon>
        <taxon>Chromadorea</taxon>
        <taxon>Rhabditida</taxon>
        <taxon>Rhabditina</taxon>
        <taxon>Rhabditomorpha</taxon>
        <taxon>Rhabditoidea</taxon>
        <taxon>Rhabditidae</taxon>
        <taxon>Peloderinae</taxon>
        <taxon>Caenorhabditis</taxon>
    </lineage>
</organism>
<dbReference type="InterPro" id="IPR000477">
    <property type="entry name" value="RT_dom"/>
</dbReference>
<keyword evidence="6" id="KW-1185">Reference proteome</keyword>
<dbReference type="Pfam" id="PF00078">
    <property type="entry name" value="RVT_1"/>
    <property type="match status" value="1"/>
</dbReference>
<dbReference type="InterPro" id="IPR040676">
    <property type="entry name" value="DUF5641"/>
</dbReference>
<dbReference type="InterPro" id="IPR043502">
    <property type="entry name" value="DNA/RNA_pol_sf"/>
</dbReference>
<dbReference type="FunFam" id="1.10.340.70:FF:000012">
    <property type="entry name" value="Protein CBR-NOL-10"/>
    <property type="match status" value="1"/>
</dbReference>
<dbReference type="Pfam" id="PF17921">
    <property type="entry name" value="Integrase_H2C2"/>
    <property type="match status" value="1"/>
</dbReference>
<feature type="domain" description="Reverse transcriptase" evidence="3">
    <location>
        <begin position="1479"/>
        <end position="1697"/>
    </location>
</feature>
<dbReference type="InterPro" id="IPR012337">
    <property type="entry name" value="RNaseH-like_sf"/>
</dbReference>
<feature type="compositionally biased region" description="Basic and acidic residues" evidence="1">
    <location>
        <begin position="1018"/>
        <end position="1041"/>
    </location>
</feature>
<name>A0A2G5UXE8_9PELO</name>
<dbReference type="PROSITE" id="PS50878">
    <property type="entry name" value="RT_POL"/>
    <property type="match status" value="1"/>
</dbReference>
<feature type="compositionally biased region" description="Basic and acidic residues" evidence="1">
    <location>
        <begin position="711"/>
        <end position="749"/>
    </location>
</feature>
<feature type="compositionally biased region" description="Polar residues" evidence="1">
    <location>
        <begin position="2609"/>
        <end position="2621"/>
    </location>
</feature>
<feature type="region of interest" description="Disordered" evidence="1">
    <location>
        <begin position="711"/>
        <end position="803"/>
    </location>
</feature>
<dbReference type="Proteomes" id="UP000230233">
    <property type="component" value="Chromosome II"/>
</dbReference>
<dbReference type="InterPro" id="IPR041588">
    <property type="entry name" value="Integrase_H2C2"/>
</dbReference>
<reference evidence="6" key="1">
    <citation type="submission" date="2017-10" db="EMBL/GenBank/DDBJ databases">
        <title>Rapid genome shrinkage in a self-fertile nematode reveals novel sperm competition proteins.</title>
        <authorList>
            <person name="Yin D."/>
            <person name="Schwarz E.M."/>
            <person name="Thomas C.G."/>
            <person name="Felde R.L."/>
            <person name="Korf I.F."/>
            <person name="Cutter A.D."/>
            <person name="Schartner C.M."/>
            <person name="Ralston E.J."/>
            <person name="Meyer B.J."/>
            <person name="Haag E.S."/>
        </authorList>
    </citation>
    <scope>NUCLEOTIDE SEQUENCE [LARGE SCALE GENOMIC DNA]</scope>
    <source>
        <strain evidence="6">JU1422</strain>
    </source>
</reference>
<feature type="domain" description="Integrase catalytic" evidence="4">
    <location>
        <begin position="2215"/>
        <end position="2397"/>
    </location>
</feature>
<dbReference type="PROSITE" id="PS50994">
    <property type="entry name" value="INTEGRASE"/>
    <property type="match status" value="1"/>
</dbReference>
<dbReference type="InterPro" id="IPR001584">
    <property type="entry name" value="Integrase_cat-core"/>
</dbReference>
<dbReference type="PANTHER" id="PTHR47331">
    <property type="entry name" value="PHD-TYPE DOMAIN-CONTAINING PROTEIN"/>
    <property type="match status" value="1"/>
</dbReference>
<feature type="region of interest" description="Disordered" evidence="1">
    <location>
        <begin position="1"/>
        <end position="28"/>
    </location>
</feature>
<feature type="compositionally biased region" description="Low complexity" evidence="1">
    <location>
        <begin position="2810"/>
        <end position="2830"/>
    </location>
</feature>
<feature type="region of interest" description="Disordered" evidence="1">
    <location>
        <begin position="199"/>
        <end position="245"/>
    </location>
</feature>
<dbReference type="SUPFAM" id="SSF53098">
    <property type="entry name" value="Ribonuclease H-like"/>
    <property type="match status" value="1"/>
</dbReference>
<dbReference type="Gene3D" id="3.30.70.270">
    <property type="match status" value="1"/>
</dbReference>
<evidence type="ECO:0000259" key="2">
    <source>
        <dbReference type="PROSITE" id="PS50175"/>
    </source>
</evidence>
<dbReference type="InterPro" id="IPR036397">
    <property type="entry name" value="RNaseH_sf"/>
</dbReference>
<feature type="compositionally biased region" description="Basic and acidic residues" evidence="1">
    <location>
        <begin position="2593"/>
        <end position="2608"/>
    </location>
</feature>
<dbReference type="PANTHER" id="PTHR47331:SF4">
    <property type="entry name" value="PEPTIDASE S1 DOMAIN-CONTAINING PROTEIN"/>
    <property type="match status" value="1"/>
</dbReference>
<feature type="compositionally biased region" description="Basic and acidic residues" evidence="1">
    <location>
        <begin position="2532"/>
        <end position="2542"/>
    </location>
</feature>
<evidence type="ECO:0000313" key="5">
    <source>
        <dbReference type="EMBL" id="PIC44193.1"/>
    </source>
</evidence>
<comment type="caution">
    <text evidence="5">The sequence shown here is derived from an EMBL/GenBank/DDBJ whole genome shotgun (WGS) entry which is preliminary data.</text>
</comment>
<sequence>MTRIRQQGKALQKSSRATAEKQKPNLQKRERALLIRQFYQRHLKRRVLEQRRMREEEPYWNVFLTHNYDQEAEKPEEVHPDMKFDGSIGEEPRNLDGKEAAKRTERAPKSEPKKASNYTDEYHKSEQTKWIEVVEDDKTYESETMDSGTDGRVSKGPNNSSEDNDATVEMTEMTVTKNSQEIRSEAEIVESYSTLDDKVGNWGNNKEEGLDNGGKRTKAATSDNEKSDNLNGLAEKREGKLEKNQKHLKSVSAKAIMQNGLSNVDEQAKQIHPIRLPLETSKERRSRSIKEFSNWFEKLKVEDEQLAEGERFQRAKEEAESKVLSIRKRFTRLVEQKPIDQMEWELMYPYLDEPLLAVTLVEKFRMEQEEEERQENRNRKCLVCEDELNGTPLKAHKSEDCKIGFELRFKYVIRRYGDTKCLGCGLMRKDQNVCNCVPKACIRCFHWLLEEPMSHQQQLGICQTNWLLQQQLHRVPTLDEMIKYAERDTWYTTAKAIAMAVWSDKAIKTRIGRMTNMALTVMREAQDFCTGWKAGVLKAEDSKTDCVQKHSDVVGSINSLEGLEKWIMEKIDLAEAENEEDVEEEDEVKEKRERLQLLLEYGETKHVKSTVLMLQTVRQDMEGIMDSQDDWQNGEPTSPEEFESRWETMEDREKELRMGTPLYNNNESLEFVTGGSPITPNFGAGETKGLSMDRMAELEERMMIMEDMIRYQEEGGRGPKDTKKEKEGDKVKEDKKVKKEKEVKMEGLKGKKGPKPKAVEDSDSDLYSSNEEDEDLEDPEMDTTASESSEDEKKAEKEWKKDKKGGRLIEEKKMKTRFLKMKPIELKKFDGSDMSKYKDWKTMFMEGYGKDPRMSKLNKLIQLKGLVTGLAEDLLEGIELENSNYELAWNVLDENFEKPARPLLALERKFDQMKVDQKNFFQMRNDTSKLNAVIANMKNRGMDIDSPMVYDRYIRKFPNEVAEKLIVKTLSESFNGNFSKIQKWTMKILNAKVAIEENKAELAGPKDFDVNKVHHMEMKEKKGEQGPKEMRANNRKEHAKDPTTPASMTQSRRQTRTEDRTGKEEGDVNTSHQETMGFVPKKTMDFVPKMAEDRQRPPVVERRAELNRVLLTSITAPKGAQEPATVVGSKEKEEKEQVDAKDFYDKSKVHTTTENEKTEHTKSTDNSQEIPDSLVYSITNDNIGEMAYILLNSDKGDITALIDTGANCCLVSEQLAQSRKLTKVKTVKMRLRGIGSVDEYDANVYTINVNGHTITARGYGNLNTPTRVQRISRTEFDELKKQGVNTERLRKLLQKNGKDIDMIIGTNVIWDLLKTAESKKFGNQKTIICTKIGDFIIPTNIDTDTRDSEKKAAVFYNENEEEDYMVQLCKEEDEEESAQSMLEKLWSLNAIGIKEQELEEDDMSEMEEALAEFKRTAQWEDGKLLVKLPLNGNEAHLANNLPVAMKRLSNQVGRLMYTPEVLEEYDGIINKQLCSDIIEICEDTPPDTKCYYIPHQTVEKKDSNTTKRRVVLDASSHGVGKLSLNQCVRKLPSLLNLLTGIVLRSRTGQFYMTSDIEKAFHQIRLQMEDRDYTRFVWLKDWKKGAVQGNFVTYRFKRIPFGMACSPFLLAASILTYMERYPAEINKKIEENLYVDNLLFLTNKEEELPGLYEESKKAAVQWGMNLREYQTNSEKTRDKIPIEDRAPDKPNKMLGMLFDAKNDTLTLNIPSPPEGVPSKRELQSFLARIYDPLGVVSPITVRLKLFIQSLWKTNTGWKEKIPKGTVKIWEAIKKEYQDTQYIMKRQLTERYDFEKAKLIIFSDASKSSFGVAAYVRYEYTDGSVSTKLLMSKSRVKPLKNGERLTVPKTELLALAMATNVAVYLQKELHNSIQFESVEFFSDSMIALGWTVTTKNLKMFVNNRVRALKANCKLLEDQGIEISFHHVETKQNPSDYTTRGQSTSDLFRDPIVSVLWSGGPAFLMLPTKDWPQSWTESTKIPKWLEKAMAEEIVGKEGKLVYEETDGVEEYVAQLTTASAEDPKEYHSIVPYESTNSLSRLTRIMGTVMKAAQRFAAKTGRKFQGRTMKAYCAAKTGIEGYEKRRKTVLYYMIADHYKETAARAEYRVPADLNPKQDQFGLIRKGTRLEKSELAEDTKYPIILVRDHKLTEMIVRQTHVHNRHIGTEHLLAECRRQYWIPQGRQIARKIVHSCVTCRKLRGRPFKYPNIPPLPSTRVRRSGPFQNVGLDGFGPLIYKGLTGERKCWVLICTCLITRNVHLELISDNGTTEFVLAMRRYFARRGTPRTVVLDNAKSFVLGSKIFNNDIRKWAEEGEAFTNFLDQHPIEWNFITPLSPWKGGVYERIIGIVKKLLYASGDTAQFNYVQLFTILTEIEGIVNSRPISHNPEGPNDGDVIRPVDFINPEVKLGVLHDPGNQELDEEMGTTEKETRLHLSNLNKHMNHLWLQWETMYLTQLKESQTKRKHYTNTTPKVGQVVLMEERLRSKHKWQLAKITAIHPNAQGQIRTVTVKYGGMEVLRSVNQLIPLELEEDSTATEKAEQKTENTTEPEPLDTTESQERTELFKQIQERIRKRLDRRAKQGVTYHDCDVAKTLDPVLQRKKENKESREPSRTNYLTKGTPNTNDGKKSGPGSSSVSVAPDLQEKPPRPPIRTTVPEPMPIAQPPVSVPVYTPQPYATPIYGDLQKASNPFGINNNINNNRMGIVEEHLLRHQDDAQTREMAVVRIRTDVDVSREMKKNEAMMNVYDSPLINKSHYVNIRPPIAQKPKIMAPAIPSPPNEDVSPTFISVECYQAGAPTPSPRRAYYNTNEIPSSQRSSSSAYSSNYSSASSSNVTSFAVDNPPSSTDSPNHNLTPGVVENARYVRVASPDGVHHRF</sequence>
<dbReference type="InterPro" id="IPR008042">
    <property type="entry name" value="Retrotrans_Pao"/>
</dbReference>
<accession>A0A2G5UXE8</accession>
<feature type="domain" description="Peptidase A2" evidence="2">
    <location>
        <begin position="1198"/>
        <end position="1236"/>
    </location>
</feature>
<dbReference type="GO" id="GO:0004190">
    <property type="term" value="F:aspartic-type endopeptidase activity"/>
    <property type="evidence" value="ECO:0007669"/>
    <property type="project" value="InterPro"/>
</dbReference>
<dbReference type="Pfam" id="PF05380">
    <property type="entry name" value="Peptidase_A17"/>
    <property type="match status" value="1"/>
</dbReference>
<feature type="compositionally biased region" description="Polar residues" evidence="1">
    <location>
        <begin position="2831"/>
        <end position="2850"/>
    </location>
</feature>
<dbReference type="EMBL" id="PDUG01000002">
    <property type="protein sequence ID" value="PIC44193.1"/>
    <property type="molecule type" value="Genomic_DNA"/>
</dbReference>
<dbReference type="Pfam" id="PF03564">
    <property type="entry name" value="DUF1759"/>
    <property type="match status" value="1"/>
</dbReference>
<feature type="compositionally biased region" description="Basic and acidic residues" evidence="1">
    <location>
        <begin position="1055"/>
        <end position="1066"/>
    </location>
</feature>
<feature type="compositionally biased region" description="Basic and acidic residues" evidence="1">
    <location>
        <begin position="199"/>
        <end position="209"/>
    </location>
</feature>
<dbReference type="InterPro" id="IPR005312">
    <property type="entry name" value="DUF1759"/>
</dbReference>
<dbReference type="GO" id="GO:0006508">
    <property type="term" value="P:proteolysis"/>
    <property type="evidence" value="ECO:0007669"/>
    <property type="project" value="InterPro"/>
</dbReference>
<dbReference type="GO" id="GO:0003676">
    <property type="term" value="F:nucleic acid binding"/>
    <property type="evidence" value="ECO:0007669"/>
    <property type="project" value="InterPro"/>
</dbReference>
<dbReference type="SUPFAM" id="SSF56672">
    <property type="entry name" value="DNA/RNA polymerases"/>
    <property type="match status" value="1"/>
</dbReference>
<dbReference type="GO" id="GO:0042575">
    <property type="term" value="C:DNA polymerase complex"/>
    <property type="evidence" value="ECO:0007669"/>
    <property type="project" value="UniProtKB-ARBA"/>
</dbReference>
<feature type="region of interest" description="Disordered" evidence="1">
    <location>
        <begin position="71"/>
        <end position="167"/>
    </location>
</feature>
<protein>
    <recommendedName>
        <fullName evidence="7">Reverse transcriptase domain-containing protein</fullName>
    </recommendedName>
</protein>
<evidence type="ECO:0008006" key="7">
    <source>
        <dbReference type="Google" id="ProtNLM"/>
    </source>
</evidence>
<dbReference type="Gene3D" id="3.10.10.10">
    <property type="entry name" value="HIV Type 1 Reverse Transcriptase, subunit A, domain 1"/>
    <property type="match status" value="1"/>
</dbReference>
<evidence type="ECO:0000259" key="4">
    <source>
        <dbReference type="PROSITE" id="PS50994"/>
    </source>
</evidence>
<gene>
    <name evidence="5" type="primary">Cnig_chr_II.g4645</name>
    <name evidence="5" type="ORF">B9Z55_004645</name>
</gene>
<dbReference type="InterPro" id="IPR001995">
    <property type="entry name" value="Peptidase_A2_cat"/>
</dbReference>
<proteinExistence type="predicted"/>
<dbReference type="Gene3D" id="1.10.340.70">
    <property type="match status" value="1"/>
</dbReference>
<evidence type="ECO:0000313" key="6">
    <source>
        <dbReference type="Proteomes" id="UP000230233"/>
    </source>
</evidence>
<feature type="region of interest" description="Disordered" evidence="1">
    <location>
        <begin position="2593"/>
        <end position="2657"/>
    </location>
</feature>
<feature type="compositionally biased region" description="Basic and acidic residues" evidence="1">
    <location>
        <begin position="223"/>
        <end position="245"/>
    </location>
</feature>
<dbReference type="PROSITE" id="PS50175">
    <property type="entry name" value="ASP_PROT_RETROV"/>
    <property type="match status" value="1"/>
</dbReference>
<evidence type="ECO:0000256" key="1">
    <source>
        <dbReference type="SAM" id="MobiDB-lite"/>
    </source>
</evidence>
<feature type="compositionally biased region" description="Basic and acidic residues" evidence="1">
    <location>
        <begin position="18"/>
        <end position="28"/>
    </location>
</feature>
<dbReference type="STRING" id="1611254.A0A2G5UXE8"/>
<dbReference type="Pfam" id="PF18701">
    <property type="entry name" value="DUF5641"/>
    <property type="match status" value="1"/>
</dbReference>
<feature type="compositionally biased region" description="Basic and acidic residues" evidence="1">
    <location>
        <begin position="1129"/>
        <end position="1163"/>
    </location>
</feature>
<feature type="region of interest" description="Disordered" evidence="1">
    <location>
        <begin position="2525"/>
        <end position="2557"/>
    </location>
</feature>
<feature type="compositionally biased region" description="Basic and acidic residues" evidence="1">
    <location>
        <begin position="71"/>
        <end position="129"/>
    </location>
</feature>